<dbReference type="PROSITE" id="PS51318">
    <property type="entry name" value="TAT"/>
    <property type="match status" value="1"/>
</dbReference>
<accession>A0A1X7MYC6</accession>
<proteinExistence type="predicted"/>
<name>A0A1X7MYC6_9MICO</name>
<dbReference type="EMBL" id="FXBM01000001">
    <property type="protein sequence ID" value="SMH29443.1"/>
    <property type="molecule type" value="Genomic_DNA"/>
</dbReference>
<dbReference type="RefSeq" id="WP_085474850.1">
    <property type="nucleotide sequence ID" value="NZ_FXBM01000001.1"/>
</dbReference>
<reference evidence="2" key="1">
    <citation type="submission" date="2017-04" db="EMBL/GenBank/DDBJ databases">
        <authorList>
            <person name="Varghese N."/>
            <person name="Submissions S."/>
        </authorList>
    </citation>
    <scope>NUCLEOTIDE SEQUENCE [LARGE SCALE GENOMIC DNA]</scope>
    <source>
        <strain evidence="2">VKM Ac-2121</strain>
    </source>
</reference>
<evidence type="ECO:0000313" key="2">
    <source>
        <dbReference type="Proteomes" id="UP000193711"/>
    </source>
</evidence>
<organism evidence="1 2">
    <name type="scientific">Rathayibacter oskolensis</name>
    <dbReference type="NCBI Taxonomy" id="1891671"/>
    <lineage>
        <taxon>Bacteria</taxon>
        <taxon>Bacillati</taxon>
        <taxon>Actinomycetota</taxon>
        <taxon>Actinomycetes</taxon>
        <taxon>Micrococcales</taxon>
        <taxon>Microbacteriaceae</taxon>
        <taxon>Rathayibacter</taxon>
    </lineage>
</organism>
<gene>
    <name evidence="1" type="ORF">SAMN06295885_0309</name>
</gene>
<dbReference type="InterPro" id="IPR006311">
    <property type="entry name" value="TAT_signal"/>
</dbReference>
<keyword evidence="2" id="KW-1185">Reference proteome</keyword>
<dbReference type="Proteomes" id="UP000193711">
    <property type="component" value="Unassembled WGS sequence"/>
</dbReference>
<dbReference type="STRING" id="1891671.SAMN06295885_0309"/>
<evidence type="ECO:0000313" key="1">
    <source>
        <dbReference type="EMBL" id="SMH29443.1"/>
    </source>
</evidence>
<sequence length="195" mass="19668">MTSSDSALSRRSLVSAGAWTAPAIAVAVAAPLAAASGEPVPEAERWENNLFPQFALGSSDLVWARTTVNVLGQGPKQVRLFNYSSAEDVPAAGATITIRVRQTSGPTFPADSLVVSSLTGPIGAVGIGTSSVSFVNPQPIARDGGSAVFPITFRVPTGTAGVGAATGWEMTISSSAGDGTYTQGKLGAWSGASTL</sequence>
<dbReference type="AlphaFoldDB" id="A0A1X7MYC6"/>
<protein>
    <submittedName>
        <fullName evidence="1">Uncharacterized protein</fullName>
    </submittedName>
</protein>